<dbReference type="RefSeq" id="WP_039372541.1">
    <property type="nucleotide sequence ID" value="NZ_JWTA01000019.1"/>
</dbReference>
<evidence type="ECO:0000256" key="1">
    <source>
        <dbReference type="SAM" id="Phobius"/>
    </source>
</evidence>
<keyword evidence="1" id="KW-0812">Transmembrane</keyword>
<keyword evidence="3" id="KW-1185">Reference proteome</keyword>
<keyword evidence="1" id="KW-1133">Transmembrane helix</keyword>
<accession>A0A0B4CYE8</accession>
<keyword evidence="1" id="KW-0472">Membrane</keyword>
<feature type="transmembrane region" description="Helical" evidence="1">
    <location>
        <begin position="152"/>
        <end position="172"/>
    </location>
</feature>
<dbReference type="Proteomes" id="UP000031167">
    <property type="component" value="Unassembled WGS sequence"/>
</dbReference>
<evidence type="ECO:0000313" key="3">
    <source>
        <dbReference type="Proteomes" id="UP000031167"/>
    </source>
</evidence>
<sequence>MNIDELKNTWNEDDSIEETPEISIEQAKKINLPLEKMRKNMRKEFWYTFVVFIFSFFVVAICNAPVKFKMYVLVLVASMAFVTIFFFSKFFKLYKELSNPALQTYDALNDLLMQFNLNKQYYLSFYVSFIPFLVCEIILVIEVIPWMRELNLLYIFMILLGFVVVGASVVYLSGKRWFEKFYGKHIRQIEDLLIELKK</sequence>
<dbReference type="OrthoDB" id="1249607at2"/>
<feature type="transmembrane region" description="Helical" evidence="1">
    <location>
        <begin position="45"/>
        <end position="66"/>
    </location>
</feature>
<proteinExistence type="predicted"/>
<comment type="caution">
    <text evidence="2">The sequence shown here is derived from an EMBL/GenBank/DDBJ whole genome shotgun (WGS) entry which is preliminary data.</text>
</comment>
<name>A0A0B4CYE8_9FLAO</name>
<dbReference type="AlphaFoldDB" id="A0A0B4CYE8"/>
<feature type="transmembrane region" description="Helical" evidence="1">
    <location>
        <begin position="72"/>
        <end position="91"/>
    </location>
</feature>
<reference evidence="2 3" key="1">
    <citation type="submission" date="2014-12" db="EMBL/GenBank/DDBJ databases">
        <title>Genome sequencing of Chryseobacterium taiwanense TPW19.</title>
        <authorList>
            <person name="Tan P.W."/>
            <person name="Chan K.-G."/>
        </authorList>
    </citation>
    <scope>NUCLEOTIDE SEQUENCE [LARGE SCALE GENOMIC DNA]</scope>
    <source>
        <strain evidence="2 3">TPW19</strain>
    </source>
</reference>
<evidence type="ECO:0000313" key="2">
    <source>
        <dbReference type="EMBL" id="KIC61367.1"/>
    </source>
</evidence>
<gene>
    <name evidence="2" type="ORF">RM51_17265</name>
</gene>
<dbReference type="EMBL" id="JWTA01000019">
    <property type="protein sequence ID" value="KIC61367.1"/>
    <property type="molecule type" value="Genomic_DNA"/>
</dbReference>
<organism evidence="2 3">
    <name type="scientific">Chryseobacterium taiwanense</name>
    <dbReference type="NCBI Taxonomy" id="363331"/>
    <lineage>
        <taxon>Bacteria</taxon>
        <taxon>Pseudomonadati</taxon>
        <taxon>Bacteroidota</taxon>
        <taxon>Flavobacteriia</taxon>
        <taxon>Flavobacteriales</taxon>
        <taxon>Weeksellaceae</taxon>
        <taxon>Chryseobacterium group</taxon>
        <taxon>Chryseobacterium</taxon>
    </lineage>
</organism>
<feature type="transmembrane region" description="Helical" evidence="1">
    <location>
        <begin position="121"/>
        <end position="146"/>
    </location>
</feature>
<protein>
    <submittedName>
        <fullName evidence="2">Uncharacterized protein</fullName>
    </submittedName>
</protein>